<evidence type="ECO:0000259" key="2">
    <source>
        <dbReference type="Pfam" id="PF18802"/>
    </source>
</evidence>
<dbReference type="PANTHER" id="PTHR33096">
    <property type="entry name" value="CXC2 DOMAIN-CONTAINING PROTEIN"/>
    <property type="match status" value="1"/>
</dbReference>
<feature type="region of interest" description="Disordered" evidence="1">
    <location>
        <begin position="211"/>
        <end position="249"/>
    </location>
</feature>
<evidence type="ECO:0000256" key="1">
    <source>
        <dbReference type="SAM" id="MobiDB-lite"/>
    </source>
</evidence>
<dbReference type="AlphaFoldDB" id="A0A5B0Q996"/>
<proteinExistence type="predicted"/>
<dbReference type="Pfam" id="PF18802">
    <property type="entry name" value="CxC1"/>
    <property type="match status" value="1"/>
</dbReference>
<evidence type="ECO:0000313" key="3">
    <source>
        <dbReference type="EMBL" id="KAA1109583.1"/>
    </source>
</evidence>
<protein>
    <recommendedName>
        <fullName evidence="2">CxC1-like cysteine cluster associated with KDZ transposases domain-containing protein</fullName>
    </recommendedName>
</protein>
<feature type="compositionally biased region" description="Acidic residues" evidence="1">
    <location>
        <begin position="227"/>
        <end position="238"/>
    </location>
</feature>
<evidence type="ECO:0000313" key="4">
    <source>
        <dbReference type="Proteomes" id="UP000325313"/>
    </source>
</evidence>
<dbReference type="Proteomes" id="UP000325313">
    <property type="component" value="Unassembled WGS sequence"/>
</dbReference>
<dbReference type="InterPro" id="IPR041320">
    <property type="entry name" value="CxC1"/>
</dbReference>
<dbReference type="EMBL" id="VDEP01000304">
    <property type="protein sequence ID" value="KAA1109583.1"/>
    <property type="molecule type" value="Genomic_DNA"/>
</dbReference>
<reference evidence="3 4" key="1">
    <citation type="submission" date="2019-05" db="EMBL/GenBank/DDBJ databases">
        <title>Emergence of the Ug99 lineage of the wheat stem rust pathogen through somatic hybridization.</title>
        <authorList>
            <person name="Li F."/>
            <person name="Upadhyaya N.M."/>
            <person name="Sperschneider J."/>
            <person name="Matny O."/>
            <person name="Nguyen-Phuc H."/>
            <person name="Mago R."/>
            <person name="Raley C."/>
            <person name="Miller M.E."/>
            <person name="Silverstein K.A.T."/>
            <person name="Henningsen E."/>
            <person name="Hirsch C.D."/>
            <person name="Visser B."/>
            <person name="Pretorius Z.A."/>
            <person name="Steffenson B.J."/>
            <person name="Schwessinger B."/>
            <person name="Dodds P.N."/>
            <person name="Figueroa M."/>
        </authorList>
    </citation>
    <scope>NUCLEOTIDE SEQUENCE [LARGE SCALE GENOMIC DNA]</scope>
    <source>
        <strain evidence="3 4">Ug99</strain>
    </source>
</reference>
<gene>
    <name evidence="3" type="ORF">PGTUg99_024184</name>
</gene>
<dbReference type="PANTHER" id="PTHR33096:SF1">
    <property type="entry name" value="CXC1-LIKE CYSTEINE CLUSTER ASSOCIATED WITH KDZ TRANSPOSASES DOMAIN-CONTAINING PROTEIN"/>
    <property type="match status" value="1"/>
</dbReference>
<sequence>MPLGHQLSPCYFHPRSAISTHSTQNHTPDGLITPDQYHRQPLSCSHLGLRLSRRSTSLSPGSLSTPRSSPSLGSNTSSLLGSNAADISTPPSSARTLHLRSALHLRSLCSALHLCSAQTLRTSLLLPCSSSSLNSNAVGFLYSSVILSSSSLGSNTAGNLYSSLAHCPRLTRTLPDILSTTHTSQILRRQVHAARIAETLARIRRQEQLDRQREQLARPPAFQNVLDEPDTNFEDQPDEGEHNQEDETEENCVWVDFLEDQPDEIDIAIAADRERHRQQAREFNWAVLLHHLHATYMKLKAITKDWTGSNSYNSFTSCSATCSREFHRTVDLVDIQGQRRKTIRFCECTLDGVRLLQLGYIAGSPVRPQTAFSLPLLIFHNNLWNNCHVGTLPFTVALNSWLEPRSQRLRARQGKHARQLRKPFTAAVDLFRQLEEKTAEVVFSSLQLTKQEILASPSPNQRKPQL</sequence>
<accession>A0A5B0Q996</accession>
<feature type="region of interest" description="Disordered" evidence="1">
    <location>
        <begin position="55"/>
        <end position="77"/>
    </location>
</feature>
<comment type="caution">
    <text evidence="3">The sequence shown here is derived from an EMBL/GenBank/DDBJ whole genome shotgun (WGS) entry which is preliminary data.</text>
</comment>
<organism evidence="3 4">
    <name type="scientific">Puccinia graminis f. sp. tritici</name>
    <dbReference type="NCBI Taxonomy" id="56615"/>
    <lineage>
        <taxon>Eukaryota</taxon>
        <taxon>Fungi</taxon>
        <taxon>Dikarya</taxon>
        <taxon>Basidiomycota</taxon>
        <taxon>Pucciniomycotina</taxon>
        <taxon>Pucciniomycetes</taxon>
        <taxon>Pucciniales</taxon>
        <taxon>Pucciniaceae</taxon>
        <taxon>Puccinia</taxon>
    </lineage>
</organism>
<feature type="domain" description="CxC1-like cysteine cluster associated with KDZ transposases" evidence="2">
    <location>
        <begin position="305"/>
        <end position="407"/>
    </location>
</feature>
<name>A0A5B0Q996_PUCGR</name>